<evidence type="ECO:0000256" key="1">
    <source>
        <dbReference type="ARBA" id="ARBA00009902"/>
    </source>
</evidence>
<proteinExistence type="inferred from homology"/>
<dbReference type="SUPFAM" id="SSF75005">
    <property type="entry name" value="Arabinanase/levansucrase/invertase"/>
    <property type="match status" value="1"/>
</dbReference>
<sequence length="582" mass="65636">MKKFGDPLGSFFVDPHEVGGGATPAEPRSISSARLARLGGLPPPALPTSDQSTVFTEAEGTRKAIGDVDVFYHEGLYHLFHLVLPNHDFIAHAVSTDAINWRRVNNALFIGDPGSWDDLMLWTMAVSPDPHVKGRWRMFYTGLSRREQGNIQRIGLAVSDDLYHWQKTPVDWTDHRGPNDPELVLKARELALEQPTSCRHAKIDPESNFPLEADPAYYESSLDEGREWVSFRDPYYYREGGRGWLIMAARMKEGPVVRRGCVGQMEETSPGKFTPQPALHHPGLYDDVEVPNLLKIEGEYYLIGSLREDAKIRYWHTDRIGSPWRSYHDNVLLAQGNYAGRICQDEHGWLMWNFFTLGGPDRTTHNMMPPPKRLVRTEGGLLRANTFEGLDRWVGERVETRCVRPLRQDASTDEHCSVDGNELDLSCEAGFQAFVFDGVMSSARLRAKIDLEGLGKCGLVFRVDPETHDGYYLSLDLLKGVAQLRAWRTGPPGSGEHMMQFQALQGGNWHVETPGEAEMQLIAFGNYLELSVDGRVILTLADGTFEEGCFGVYLESAKMRLHDVELRRMREPKQSTEHLVTG</sequence>
<gene>
    <name evidence="5" type="ORF">Mal64_34080</name>
</gene>
<dbReference type="Gene3D" id="2.115.10.20">
    <property type="entry name" value="Glycosyl hydrolase domain, family 43"/>
    <property type="match status" value="1"/>
</dbReference>
<dbReference type="Gene3D" id="2.60.120.560">
    <property type="entry name" value="Exo-inulinase, domain 1"/>
    <property type="match status" value="1"/>
</dbReference>
<evidence type="ECO:0000256" key="2">
    <source>
        <dbReference type="ARBA" id="ARBA00022801"/>
    </source>
</evidence>
<dbReference type="Pfam" id="PF00251">
    <property type="entry name" value="Glyco_hydro_32N"/>
    <property type="match status" value="1"/>
</dbReference>
<keyword evidence="2" id="KW-0378">Hydrolase</keyword>
<dbReference type="InterPro" id="IPR013148">
    <property type="entry name" value="Glyco_hydro_32_N"/>
</dbReference>
<name>A0A5C5ZGX4_9BACT</name>
<feature type="domain" description="Glycosyl hydrolase family 32 N-terminal" evidence="4">
    <location>
        <begin position="70"/>
        <end position="170"/>
    </location>
</feature>
<dbReference type="CDD" id="cd18609">
    <property type="entry name" value="GH32-like"/>
    <property type="match status" value="1"/>
</dbReference>
<reference evidence="5 6" key="1">
    <citation type="submission" date="2019-02" db="EMBL/GenBank/DDBJ databases">
        <title>Deep-cultivation of Planctomycetes and their phenomic and genomic characterization uncovers novel biology.</title>
        <authorList>
            <person name="Wiegand S."/>
            <person name="Jogler M."/>
            <person name="Boedeker C."/>
            <person name="Pinto D."/>
            <person name="Vollmers J."/>
            <person name="Rivas-Marin E."/>
            <person name="Kohn T."/>
            <person name="Peeters S.H."/>
            <person name="Heuer A."/>
            <person name="Rast P."/>
            <person name="Oberbeckmann S."/>
            <person name="Bunk B."/>
            <person name="Jeske O."/>
            <person name="Meyerdierks A."/>
            <person name="Storesund J.E."/>
            <person name="Kallscheuer N."/>
            <person name="Luecker S."/>
            <person name="Lage O.M."/>
            <person name="Pohl T."/>
            <person name="Merkel B.J."/>
            <person name="Hornburger P."/>
            <person name="Mueller R.-W."/>
            <person name="Bruemmer F."/>
            <person name="Labrenz M."/>
            <person name="Spormann A.M."/>
            <person name="Op Den Camp H."/>
            <person name="Overmann J."/>
            <person name="Amann R."/>
            <person name="Jetten M.S.M."/>
            <person name="Mascher T."/>
            <person name="Medema M.H."/>
            <person name="Devos D.P."/>
            <person name="Kaster A.-K."/>
            <person name="Ovreas L."/>
            <person name="Rohde M."/>
            <person name="Galperin M.Y."/>
            <person name="Jogler C."/>
        </authorList>
    </citation>
    <scope>NUCLEOTIDE SEQUENCE [LARGE SCALE GENOMIC DNA]</scope>
    <source>
        <strain evidence="5 6">Mal64</strain>
    </source>
</reference>
<dbReference type="InterPro" id="IPR001362">
    <property type="entry name" value="Glyco_hydro_32"/>
</dbReference>
<organism evidence="5 6">
    <name type="scientific">Pseudobythopirellula maris</name>
    <dbReference type="NCBI Taxonomy" id="2527991"/>
    <lineage>
        <taxon>Bacteria</taxon>
        <taxon>Pseudomonadati</taxon>
        <taxon>Planctomycetota</taxon>
        <taxon>Planctomycetia</taxon>
        <taxon>Pirellulales</taxon>
        <taxon>Lacipirellulaceae</taxon>
        <taxon>Pseudobythopirellula</taxon>
    </lineage>
</organism>
<dbReference type="EMBL" id="SJPQ01000004">
    <property type="protein sequence ID" value="TWT86582.1"/>
    <property type="molecule type" value="Genomic_DNA"/>
</dbReference>
<evidence type="ECO:0000313" key="5">
    <source>
        <dbReference type="EMBL" id="TWT86582.1"/>
    </source>
</evidence>
<dbReference type="AlphaFoldDB" id="A0A5C5ZGX4"/>
<evidence type="ECO:0000256" key="3">
    <source>
        <dbReference type="ARBA" id="ARBA00023295"/>
    </source>
</evidence>
<keyword evidence="6" id="KW-1185">Reference proteome</keyword>
<comment type="similarity">
    <text evidence="1">Belongs to the glycosyl hydrolase 32 family.</text>
</comment>
<evidence type="ECO:0000313" key="6">
    <source>
        <dbReference type="Proteomes" id="UP000315440"/>
    </source>
</evidence>
<dbReference type="GO" id="GO:0005975">
    <property type="term" value="P:carbohydrate metabolic process"/>
    <property type="evidence" value="ECO:0007669"/>
    <property type="project" value="InterPro"/>
</dbReference>
<accession>A0A5C5ZGX4</accession>
<evidence type="ECO:0000259" key="4">
    <source>
        <dbReference type="Pfam" id="PF00251"/>
    </source>
</evidence>
<dbReference type="InterPro" id="IPR023296">
    <property type="entry name" value="Glyco_hydro_beta-prop_sf"/>
</dbReference>
<dbReference type="SMART" id="SM00640">
    <property type="entry name" value="Glyco_32"/>
    <property type="match status" value="1"/>
</dbReference>
<keyword evidence="3" id="KW-0326">Glycosidase</keyword>
<comment type="caution">
    <text evidence="5">The sequence shown here is derived from an EMBL/GenBank/DDBJ whole genome shotgun (WGS) entry which is preliminary data.</text>
</comment>
<dbReference type="GO" id="GO:0004553">
    <property type="term" value="F:hydrolase activity, hydrolyzing O-glycosyl compounds"/>
    <property type="evidence" value="ECO:0007669"/>
    <property type="project" value="InterPro"/>
</dbReference>
<protein>
    <recommendedName>
        <fullName evidence="4">Glycosyl hydrolase family 32 N-terminal domain-containing protein</fullName>
    </recommendedName>
</protein>
<dbReference type="Proteomes" id="UP000315440">
    <property type="component" value="Unassembled WGS sequence"/>
</dbReference>